<organism evidence="3 4">
    <name type="scientific">Ascoidea rubescens DSM 1968</name>
    <dbReference type="NCBI Taxonomy" id="1344418"/>
    <lineage>
        <taxon>Eukaryota</taxon>
        <taxon>Fungi</taxon>
        <taxon>Dikarya</taxon>
        <taxon>Ascomycota</taxon>
        <taxon>Saccharomycotina</taxon>
        <taxon>Saccharomycetes</taxon>
        <taxon>Ascoideaceae</taxon>
        <taxon>Ascoidea</taxon>
    </lineage>
</organism>
<feature type="signal peptide" evidence="2">
    <location>
        <begin position="1"/>
        <end position="20"/>
    </location>
</feature>
<gene>
    <name evidence="3" type="ORF">ASCRUDRAFT_14482</name>
</gene>
<dbReference type="Proteomes" id="UP000095038">
    <property type="component" value="Unassembled WGS sequence"/>
</dbReference>
<feature type="non-terminal residue" evidence="3">
    <location>
        <position position="188"/>
    </location>
</feature>
<keyword evidence="2" id="KW-0732">Signal</keyword>
<evidence type="ECO:0000256" key="1">
    <source>
        <dbReference type="SAM" id="MobiDB-lite"/>
    </source>
</evidence>
<proteinExistence type="predicted"/>
<evidence type="ECO:0000313" key="3">
    <source>
        <dbReference type="EMBL" id="ODV59901.1"/>
    </source>
</evidence>
<dbReference type="EMBL" id="KV454484">
    <property type="protein sequence ID" value="ODV59901.1"/>
    <property type="molecule type" value="Genomic_DNA"/>
</dbReference>
<feature type="compositionally biased region" description="Low complexity" evidence="1">
    <location>
        <begin position="119"/>
        <end position="151"/>
    </location>
</feature>
<protein>
    <recommendedName>
        <fullName evidence="5">Chitin-binding type-2 domain-containing protein</fullName>
    </recommendedName>
</protein>
<dbReference type="InParanoid" id="A0A1D2VE25"/>
<dbReference type="AlphaFoldDB" id="A0A1D2VE25"/>
<feature type="region of interest" description="Disordered" evidence="1">
    <location>
        <begin position="114"/>
        <end position="188"/>
    </location>
</feature>
<accession>A0A1D2VE25</accession>
<sequence length="188" mass="20175">MKVKAQSALALSLSSFIVNAFSLQDEKTDSECDYAACEKLHHRYETVPHLFFCNTFHPAEIPYHNLDSDISSCISCGYCKVWFKYSPAFVQALNCNGEVIDHYCTSEDKTLSFTKRDNGNNNGNENGNFNEEGGVNGNSNGNVNGNANQEGGENGNGNGNENGNNNEDGGINGNSNGNENGNENGAGG</sequence>
<feature type="compositionally biased region" description="Low complexity" evidence="1">
    <location>
        <begin position="161"/>
        <end position="188"/>
    </location>
</feature>
<evidence type="ECO:0000256" key="2">
    <source>
        <dbReference type="SAM" id="SignalP"/>
    </source>
</evidence>
<dbReference type="RefSeq" id="XP_020046208.1">
    <property type="nucleotide sequence ID" value="XM_020189216.1"/>
</dbReference>
<evidence type="ECO:0008006" key="5">
    <source>
        <dbReference type="Google" id="ProtNLM"/>
    </source>
</evidence>
<feature type="chain" id="PRO_5008910412" description="Chitin-binding type-2 domain-containing protein" evidence="2">
    <location>
        <begin position="21"/>
        <end position="188"/>
    </location>
</feature>
<keyword evidence="4" id="KW-1185">Reference proteome</keyword>
<name>A0A1D2VE25_9ASCO</name>
<dbReference type="GeneID" id="30962852"/>
<evidence type="ECO:0000313" key="4">
    <source>
        <dbReference type="Proteomes" id="UP000095038"/>
    </source>
</evidence>
<reference evidence="4" key="1">
    <citation type="submission" date="2016-05" db="EMBL/GenBank/DDBJ databases">
        <title>Comparative genomics of biotechnologically important yeasts.</title>
        <authorList>
            <consortium name="DOE Joint Genome Institute"/>
            <person name="Riley R."/>
            <person name="Haridas S."/>
            <person name="Wolfe K.H."/>
            <person name="Lopes M.R."/>
            <person name="Hittinger C.T."/>
            <person name="Goker M."/>
            <person name="Salamov A."/>
            <person name="Wisecaver J."/>
            <person name="Long T.M."/>
            <person name="Aerts A.L."/>
            <person name="Barry K."/>
            <person name="Choi C."/>
            <person name="Clum A."/>
            <person name="Coughlan A.Y."/>
            <person name="Deshpande S."/>
            <person name="Douglass A.P."/>
            <person name="Hanson S.J."/>
            <person name="Klenk H.-P."/>
            <person name="Labutti K."/>
            <person name="Lapidus A."/>
            <person name="Lindquist E."/>
            <person name="Lipzen A."/>
            <person name="Meier-Kolthoff J.P."/>
            <person name="Ohm R.A."/>
            <person name="Otillar R.P."/>
            <person name="Pangilinan J."/>
            <person name="Peng Y."/>
            <person name="Rokas A."/>
            <person name="Rosa C.A."/>
            <person name="Scheuner C."/>
            <person name="Sibirny A.A."/>
            <person name="Slot J.C."/>
            <person name="Stielow J.B."/>
            <person name="Sun H."/>
            <person name="Kurtzman C.P."/>
            <person name="Blackwell M."/>
            <person name="Grigoriev I.V."/>
            <person name="Jeffries T.W."/>
        </authorList>
    </citation>
    <scope>NUCLEOTIDE SEQUENCE [LARGE SCALE GENOMIC DNA]</scope>
    <source>
        <strain evidence="4">DSM 1968</strain>
    </source>
</reference>